<proteinExistence type="predicted"/>
<dbReference type="RefSeq" id="WP_379287095.1">
    <property type="nucleotide sequence ID" value="NZ_JBHTIU010000026.1"/>
</dbReference>
<dbReference type="GO" id="GO:0016874">
    <property type="term" value="F:ligase activity"/>
    <property type="evidence" value="ECO:0007669"/>
    <property type="project" value="UniProtKB-KW"/>
</dbReference>
<accession>A0ABW3D9E4</accession>
<dbReference type="InterPro" id="IPR002847">
    <property type="entry name" value="F420-0_gamma-glut_ligase-dom"/>
</dbReference>
<dbReference type="Gene3D" id="3.30.1330.100">
    <property type="entry name" value="CofE-like"/>
    <property type="match status" value="1"/>
</dbReference>
<name>A0ABW3D9E4_9BACL</name>
<dbReference type="Proteomes" id="UP001597120">
    <property type="component" value="Unassembled WGS sequence"/>
</dbReference>
<dbReference type="PANTHER" id="PTHR47917:SF1">
    <property type="entry name" value="COENZYME F420:L-GLUTAMATE LIGASE"/>
    <property type="match status" value="1"/>
</dbReference>
<evidence type="ECO:0000313" key="3">
    <source>
        <dbReference type="Proteomes" id="UP001597120"/>
    </source>
</evidence>
<sequence>MARTVGTIVRGIRAPIVKEGDDLVQIVVDSVLQSAQAENFPLYDRDVIGITESLVARTQGNYVTVDDIAHQIKTLYPGDDLAVLFPILSRNRFSLILKGIAQSGKKIHLFLNYPSDEMGNHLMDVEKMDDLDISPYTDVLTEEKYRELFGDQVSHPFTGIDYVAMYKQLAVNDNIRIYLANDPKAALTYSKQMLVANIHDRHRTKKILKKAGADHVYGLDDLLTQPINGSGYNPDFGLLGSNAATDSKLKLFPRDCSSIVNEIQQRLREKCGKTIEVMVYGDGAFKDPKGKIWELADPVVSPGYTQGLQGTPNEIKLKYIADNELRNLDSSAMVDAIRQKIKEKDQAGQGESLGTTPRQITDLLGSLCDLTSGSGDKGTPIVLVQRYFDNYATE</sequence>
<reference evidence="3" key="1">
    <citation type="journal article" date="2019" name="Int. J. Syst. Evol. Microbiol.">
        <title>The Global Catalogue of Microorganisms (GCM) 10K type strain sequencing project: providing services to taxonomists for standard genome sequencing and annotation.</title>
        <authorList>
            <consortium name="The Broad Institute Genomics Platform"/>
            <consortium name="The Broad Institute Genome Sequencing Center for Infectious Disease"/>
            <person name="Wu L."/>
            <person name="Ma J."/>
        </authorList>
    </citation>
    <scope>NUCLEOTIDE SEQUENCE [LARGE SCALE GENOMIC DNA]</scope>
    <source>
        <strain evidence="3">CCUG 57263</strain>
    </source>
</reference>
<organism evidence="2 3">
    <name type="scientific">Paenibacillus residui</name>
    <dbReference type="NCBI Taxonomy" id="629724"/>
    <lineage>
        <taxon>Bacteria</taxon>
        <taxon>Bacillati</taxon>
        <taxon>Bacillota</taxon>
        <taxon>Bacilli</taxon>
        <taxon>Bacillales</taxon>
        <taxon>Paenibacillaceae</taxon>
        <taxon>Paenibacillus</taxon>
    </lineage>
</organism>
<dbReference type="Pfam" id="PF01996">
    <property type="entry name" value="F420_ligase"/>
    <property type="match status" value="1"/>
</dbReference>
<protein>
    <submittedName>
        <fullName evidence="2">Coenzyme F420-0:L-glutamate ligase</fullName>
    </submittedName>
</protein>
<dbReference type="SUPFAM" id="SSF144010">
    <property type="entry name" value="CofE-like"/>
    <property type="match status" value="1"/>
</dbReference>
<gene>
    <name evidence="2" type="ORF">ACFQ03_07085</name>
</gene>
<keyword evidence="3" id="KW-1185">Reference proteome</keyword>
<keyword evidence="2" id="KW-0436">Ligase</keyword>
<evidence type="ECO:0000313" key="2">
    <source>
        <dbReference type="EMBL" id="MFD0868908.1"/>
    </source>
</evidence>
<comment type="caution">
    <text evidence="2">The sequence shown here is derived from an EMBL/GenBank/DDBJ whole genome shotgun (WGS) entry which is preliminary data.</text>
</comment>
<feature type="domain" description="Coenzyme F420:L-glutamate ligase-like" evidence="1">
    <location>
        <begin position="11"/>
        <end position="385"/>
    </location>
</feature>
<dbReference type="PANTHER" id="PTHR47917">
    <property type="match status" value="1"/>
</dbReference>
<evidence type="ECO:0000259" key="1">
    <source>
        <dbReference type="Pfam" id="PF01996"/>
    </source>
</evidence>
<dbReference type="EMBL" id="JBHTIU010000026">
    <property type="protein sequence ID" value="MFD0868908.1"/>
    <property type="molecule type" value="Genomic_DNA"/>
</dbReference>